<evidence type="ECO:0000259" key="6">
    <source>
        <dbReference type="PROSITE" id="PS50089"/>
    </source>
</evidence>
<dbReference type="InterPro" id="IPR049730">
    <property type="entry name" value="SNF2/RAD54-like_C"/>
</dbReference>
<dbReference type="Gene3D" id="3.30.40.10">
    <property type="entry name" value="Zinc/RING finger domain, C3HC4 (zinc finger)"/>
    <property type="match status" value="1"/>
</dbReference>
<feature type="compositionally biased region" description="Low complexity" evidence="5">
    <location>
        <begin position="1026"/>
        <end position="1039"/>
    </location>
</feature>
<dbReference type="PANTHER" id="PTHR45865:SF1">
    <property type="entry name" value="E3 UBIQUITIN-PROTEIN LIGASE SHPRH"/>
    <property type="match status" value="1"/>
</dbReference>
<dbReference type="PROSITE" id="PS51192">
    <property type="entry name" value="HELICASE_ATP_BIND_1"/>
    <property type="match status" value="1"/>
</dbReference>
<dbReference type="CDD" id="cd18793">
    <property type="entry name" value="SF2_C_SNF"/>
    <property type="match status" value="1"/>
</dbReference>
<keyword evidence="1" id="KW-0547">Nucleotide-binding</keyword>
<dbReference type="Gene3D" id="3.40.50.300">
    <property type="entry name" value="P-loop containing nucleotide triphosphate hydrolases"/>
    <property type="match status" value="1"/>
</dbReference>
<dbReference type="InterPro" id="IPR027417">
    <property type="entry name" value="P-loop_NTPase"/>
</dbReference>
<dbReference type="InterPro" id="IPR000330">
    <property type="entry name" value="SNF2_N"/>
</dbReference>
<sequence length="1263" mass="144202">MTFPEQRPGCKRKRTEEPTAIKQKPIDVRQEQQSTDDIANSEMPKLLERDPVPLYQQALTLYPASQTLEKSRHSVPKVASLDSFYSHIQPDVSDQRLENYATSRIAATLSPFQLQNVEWMISREGHIANANGEVEPDLSIYASLPLLYAGAHETTQTGTYIDLVTTRTTTDRAAISNLIQLSYSGGILADEMGLGKTVSVLNLIAKHPYNPCDPSHPKKEDVGNLTFAKGTLIVAPGTIINQWHSEIKKHAPQLSVFIYEGRRYQKKTTAEDLAKYDIVLAYYEAFRYEFHYSQPPPKRPQRQGITYSSREFHLSPLVSAFWFRCILDEAQMIEGHLSQVTNVAKKIPRWYAWAVTGTPMRRELKDLHCLYDFISVAPSIKTSGAFSKLCSDPQFTPVFYDFARHTIRRNTKRALESQLHIPKQSRHVVRFPFTTIEQHYYDDLWKECKQSIELDSLDSNNWSMYPETRETARNRMRSWLVALRQSCIHPSLIGNASLRLRTSRTNTNAIQSMTEVLQDMARSAKINLDQNQYSFYQLKLQKAGMYEIMKDLKRAIETYTEHLPAAEALLKARCEDVRQYHAKAKELEAAGLSVGDRLDATEATVHFKWQTLVHRYYFYMASVYHTLQNEAKEDEFYAKASAIRRDLLEPYTERVDTYTHEMHRAAKYVKDSPEYHYGKRQLPRVENDVDKPEDVNVLKNVKGVGYILDQQLAKILYLRRKIKPILTKSLVDGDMNAEATGEEYDNSLEEQALCQVYLSAYKGLLQDRRFIIDGITVALDTVALELNDTAVAAAKQEEEAQGEAVKKAEAAEKAFRSQLMSPADYKVECLRDVEVQLRDVKSRMRRNRQTNIPILDKEQAHIRAQLSVQTKLVDHLNSDLKKLTQLFNSRIAYYKYLQGISDTLLAWHSEHPHAEMARIDAEADKLANTITHNKARDMYFKGLVEEQDALQSNQEGKPKDCLICRDPIEKGMITYCGHSSCYSCGVQWFKTSRRCHTCNAPVQPYEWYRVSYQEMQMHDRDQVVETNSASNSSSTPNSADGDEIVPSKPKKDEKIEHLIQEIKKQHISSSQGAKMDSIIRHIKYIKETNNGKCVVFSQWAKVLAMLKTGLEANGIQCTNMDTGAGSVASKNKAATFQQDPSMNVILLHARNQSSGLTLVAAHTVFIVEPVLNESLEKQAVNRVHRIGQTEETSVFWYIVQDTIEERIHAIHDIKRLHNQNSTAAINDNGKTQMSKPSDGGGEYVNDDDLRRCFTNNLTYALRK</sequence>
<dbReference type="Proteomes" id="UP000469890">
    <property type="component" value="Unassembled WGS sequence"/>
</dbReference>
<dbReference type="AlphaFoldDB" id="A0A8H4F2L0"/>
<evidence type="ECO:0000259" key="8">
    <source>
        <dbReference type="PROSITE" id="PS51194"/>
    </source>
</evidence>
<evidence type="ECO:0000256" key="3">
    <source>
        <dbReference type="ARBA" id="ARBA00022840"/>
    </source>
</evidence>
<evidence type="ECO:0000256" key="5">
    <source>
        <dbReference type="SAM" id="MobiDB-lite"/>
    </source>
</evidence>
<accession>A0A8H4F2L0</accession>
<evidence type="ECO:0000259" key="7">
    <source>
        <dbReference type="PROSITE" id="PS51192"/>
    </source>
</evidence>
<feature type="domain" description="Helicase ATP-binding" evidence="7">
    <location>
        <begin position="177"/>
        <end position="377"/>
    </location>
</feature>
<dbReference type="GO" id="GO:0006974">
    <property type="term" value="P:DNA damage response"/>
    <property type="evidence" value="ECO:0007669"/>
    <property type="project" value="TreeGrafter"/>
</dbReference>
<keyword evidence="4" id="KW-0479">Metal-binding</keyword>
<dbReference type="PANTHER" id="PTHR45865">
    <property type="entry name" value="E3 UBIQUITIN-PROTEIN LIGASE SHPRH FAMILY MEMBER"/>
    <property type="match status" value="1"/>
</dbReference>
<evidence type="ECO:0000313" key="9">
    <source>
        <dbReference type="EMBL" id="KAF1802669.1"/>
    </source>
</evidence>
<dbReference type="SUPFAM" id="SSF52540">
    <property type="entry name" value="P-loop containing nucleoside triphosphate hydrolases"/>
    <property type="match status" value="2"/>
</dbReference>
<evidence type="ECO:0000256" key="4">
    <source>
        <dbReference type="PROSITE-ProRule" id="PRU00175"/>
    </source>
</evidence>
<dbReference type="GO" id="GO:0008270">
    <property type="term" value="F:zinc ion binding"/>
    <property type="evidence" value="ECO:0007669"/>
    <property type="project" value="UniProtKB-KW"/>
</dbReference>
<name>A0A8H4F2L0_MUCCL</name>
<dbReference type="Pfam" id="PF13923">
    <property type="entry name" value="zf-C3HC4_2"/>
    <property type="match status" value="1"/>
</dbReference>
<dbReference type="Pfam" id="PF00271">
    <property type="entry name" value="Helicase_C"/>
    <property type="match status" value="1"/>
</dbReference>
<dbReference type="Pfam" id="PF00176">
    <property type="entry name" value="SNF2-rel_dom"/>
    <property type="match status" value="1"/>
</dbReference>
<dbReference type="InterPro" id="IPR014001">
    <property type="entry name" value="Helicase_ATP-bd"/>
</dbReference>
<dbReference type="InterPro" id="IPR013083">
    <property type="entry name" value="Znf_RING/FYVE/PHD"/>
</dbReference>
<dbReference type="GO" id="GO:0061630">
    <property type="term" value="F:ubiquitin protein ligase activity"/>
    <property type="evidence" value="ECO:0007669"/>
    <property type="project" value="TreeGrafter"/>
</dbReference>
<dbReference type="InterPro" id="IPR038718">
    <property type="entry name" value="SNF2-like_sf"/>
</dbReference>
<keyword evidence="3" id="KW-0067">ATP-binding</keyword>
<evidence type="ECO:0000313" key="10">
    <source>
        <dbReference type="Proteomes" id="UP000469890"/>
    </source>
</evidence>
<protein>
    <submittedName>
        <fullName evidence="9">SNF2 family N-terminal domain-containing protein</fullName>
    </submittedName>
</protein>
<feature type="region of interest" description="Disordered" evidence="5">
    <location>
        <begin position="1023"/>
        <end position="1049"/>
    </location>
</feature>
<keyword evidence="4" id="KW-0862">Zinc</keyword>
<feature type="compositionally biased region" description="Basic and acidic residues" evidence="5">
    <location>
        <begin position="14"/>
        <end position="30"/>
    </location>
</feature>
<feature type="domain" description="RING-type" evidence="6">
    <location>
        <begin position="961"/>
        <end position="999"/>
    </location>
</feature>
<dbReference type="Gene3D" id="3.40.50.10810">
    <property type="entry name" value="Tandem AAA-ATPase domain"/>
    <property type="match status" value="1"/>
</dbReference>
<reference evidence="9 10" key="1">
    <citation type="submission" date="2019-09" db="EMBL/GenBank/DDBJ databases">
        <authorList>
            <consortium name="DOE Joint Genome Institute"/>
            <person name="Mondo S.J."/>
            <person name="Navarro-Mendoza M.I."/>
            <person name="Perez-Arques C."/>
            <person name="Panchal S."/>
            <person name="Nicolas F.E."/>
            <person name="Ganguly P."/>
            <person name="Pangilinan J."/>
            <person name="Grigoriev I."/>
            <person name="Heitman J."/>
            <person name="Sanya K."/>
            <person name="Garre V."/>
        </authorList>
    </citation>
    <scope>NUCLEOTIDE SEQUENCE [LARGE SCALE GENOMIC DNA]</scope>
    <source>
        <strain evidence="9 10">MU402</strain>
    </source>
</reference>
<dbReference type="SUPFAM" id="SSF57850">
    <property type="entry name" value="RING/U-box"/>
    <property type="match status" value="1"/>
</dbReference>
<organism evidence="9 10">
    <name type="scientific">Mucor circinelloides f. lusitanicus</name>
    <name type="common">Mucor racemosus var. lusitanicus</name>
    <dbReference type="NCBI Taxonomy" id="29924"/>
    <lineage>
        <taxon>Eukaryota</taxon>
        <taxon>Fungi</taxon>
        <taxon>Fungi incertae sedis</taxon>
        <taxon>Mucoromycota</taxon>
        <taxon>Mucoromycotina</taxon>
        <taxon>Mucoromycetes</taxon>
        <taxon>Mucorales</taxon>
        <taxon>Mucorineae</taxon>
        <taxon>Mucoraceae</taxon>
        <taxon>Mucor</taxon>
    </lineage>
</organism>
<proteinExistence type="predicted"/>
<feature type="domain" description="Helicase C-terminal" evidence="8">
    <location>
        <begin position="1077"/>
        <end position="1229"/>
    </location>
</feature>
<dbReference type="GO" id="GO:0005524">
    <property type="term" value="F:ATP binding"/>
    <property type="evidence" value="ECO:0007669"/>
    <property type="project" value="InterPro"/>
</dbReference>
<dbReference type="InterPro" id="IPR059033">
    <property type="entry name" value="C144_05_dom"/>
</dbReference>
<keyword evidence="2" id="KW-0378">Hydrolase</keyword>
<dbReference type="PROSITE" id="PS50089">
    <property type="entry name" value="ZF_RING_2"/>
    <property type="match status" value="1"/>
</dbReference>
<comment type="caution">
    <text evidence="9">The sequence shown here is derived from an EMBL/GenBank/DDBJ whole genome shotgun (WGS) entry which is preliminary data.</text>
</comment>
<keyword evidence="4" id="KW-0863">Zinc-finger</keyword>
<dbReference type="SMART" id="SM00487">
    <property type="entry name" value="DEXDc"/>
    <property type="match status" value="1"/>
</dbReference>
<dbReference type="GO" id="GO:0000209">
    <property type="term" value="P:protein polyubiquitination"/>
    <property type="evidence" value="ECO:0007669"/>
    <property type="project" value="TreeGrafter"/>
</dbReference>
<dbReference type="GO" id="GO:0016787">
    <property type="term" value="F:hydrolase activity"/>
    <property type="evidence" value="ECO:0007669"/>
    <property type="project" value="UniProtKB-KW"/>
</dbReference>
<evidence type="ECO:0000256" key="1">
    <source>
        <dbReference type="ARBA" id="ARBA00022741"/>
    </source>
</evidence>
<dbReference type="Pfam" id="PF26021">
    <property type="entry name" value="Ferritin_C144_05"/>
    <property type="match status" value="1"/>
</dbReference>
<dbReference type="InterPro" id="IPR001650">
    <property type="entry name" value="Helicase_C-like"/>
</dbReference>
<dbReference type="GO" id="GO:0005634">
    <property type="term" value="C:nucleus"/>
    <property type="evidence" value="ECO:0007669"/>
    <property type="project" value="TreeGrafter"/>
</dbReference>
<dbReference type="PROSITE" id="PS51194">
    <property type="entry name" value="HELICASE_CTER"/>
    <property type="match status" value="1"/>
</dbReference>
<dbReference type="InterPro" id="IPR052583">
    <property type="entry name" value="ATP-helicase/E3_Ub-Ligase"/>
</dbReference>
<dbReference type="EMBL" id="JAAECE010000004">
    <property type="protein sequence ID" value="KAF1802669.1"/>
    <property type="molecule type" value="Genomic_DNA"/>
</dbReference>
<feature type="region of interest" description="Disordered" evidence="5">
    <location>
        <begin position="1"/>
        <end position="37"/>
    </location>
</feature>
<gene>
    <name evidence="9" type="ORF">FB192DRAFT_1304947</name>
</gene>
<evidence type="ECO:0000256" key="2">
    <source>
        <dbReference type="ARBA" id="ARBA00022801"/>
    </source>
</evidence>
<dbReference type="InterPro" id="IPR001841">
    <property type="entry name" value="Znf_RING"/>
</dbReference>